<dbReference type="InterPro" id="IPR008930">
    <property type="entry name" value="Terpenoid_cyclase/PrenylTrfase"/>
</dbReference>
<evidence type="ECO:0000313" key="4">
    <source>
        <dbReference type="Proteomes" id="UP000190166"/>
    </source>
</evidence>
<dbReference type="AlphaFoldDB" id="A0A1T5P8I2"/>
<evidence type="ECO:0000313" key="3">
    <source>
        <dbReference type="EMBL" id="SKD09074.1"/>
    </source>
</evidence>
<evidence type="ECO:0000259" key="1">
    <source>
        <dbReference type="Pfam" id="PF25840"/>
    </source>
</evidence>
<keyword evidence="4" id="KW-1185">Reference proteome</keyword>
<dbReference type="PROSITE" id="PS51318">
    <property type="entry name" value="TAT"/>
    <property type="match status" value="1"/>
</dbReference>
<dbReference type="Proteomes" id="UP000190166">
    <property type="component" value="Unassembled WGS sequence"/>
</dbReference>
<accession>A0A1T5P8I2</accession>
<protein>
    <submittedName>
        <fullName evidence="3">Uncharacterized protein</fullName>
    </submittedName>
</protein>
<feature type="domain" description="Broad-specificity ulvan lyase C-terminal" evidence="2">
    <location>
        <begin position="394"/>
        <end position="620"/>
    </location>
</feature>
<feature type="domain" description="Broad-specificity ulvan lyase N-terminal" evidence="1">
    <location>
        <begin position="43"/>
        <end position="383"/>
    </location>
</feature>
<dbReference type="STRING" id="393003.SAMN05660461_4953"/>
<dbReference type="RefSeq" id="WP_079472218.1">
    <property type="nucleotide sequence ID" value="NZ_FUZZ01000004.1"/>
</dbReference>
<proteinExistence type="predicted"/>
<dbReference type="Pfam" id="PF25841">
    <property type="entry name" value="Ulvan_lyase_C"/>
    <property type="match status" value="1"/>
</dbReference>
<evidence type="ECO:0000259" key="2">
    <source>
        <dbReference type="Pfam" id="PF25841"/>
    </source>
</evidence>
<dbReference type="InterPro" id="IPR006311">
    <property type="entry name" value="TAT_signal"/>
</dbReference>
<name>A0A1T5P8I2_9BACT</name>
<dbReference type="SUPFAM" id="SSF48239">
    <property type="entry name" value="Terpenoid cyclases/Protein prenyltransferases"/>
    <property type="match status" value="1"/>
</dbReference>
<dbReference type="InterPro" id="IPR058908">
    <property type="entry name" value="P29_C"/>
</dbReference>
<sequence length="624" mass="69516">MFTSRRDFLKITTLGSAGLLLPPVSAWAGVYKDELTTLSEQLLEQWGESLLALQVNQPQVKGLHGGILCPACATIHGRCGDAIFPLLYLANKRKEQRYADAAIRLYNWMENMVSTPDGAWVNEVSVSDWKGITVFGATSLAEALIHFEHLLDKPTQQQWKNRLQKAGDYLYKNFTINTGNINYPIAGSYALCLIGTYLQQPHFITKGKNLAKECLAWFTANGLIYGEGKPVPEKSAKGCYSVDLGYNVEESLPSLVLYAKLMNDTLLLDKLTHSLKAHLEFMLPDGGWDNSWGTRNFKWTYWGSRTSDGCQPAYALMADTDPAFYKAALQNTRLLAQCTHNKLLHGGPHYVQHGVLPCVSHSLAHSKALATVLLQAPAIKECTGSLPREHIYGVKSFPEINTWLISTYKWRGTITGYDQEYSMKGGHATGGALSMLWHEDIGSLLVASMNRYQMVESFNMQRDNDPQSVCFTPGFKIVSGTQLYQHTNDLKATIDYKENNGQIMFNTHSLLVDENQLPAASPECTISYIFEKEVFHIHATAKSEKAVYSLPVISTHNEPVTLLSENKLEIHKAGCIVEISSSAPIKITRALTERAFNFVPGLEAIPLLFETNNIDIKISVRPRT</sequence>
<organism evidence="3 4">
    <name type="scientific">Chitinophaga ginsengisegetis</name>
    <dbReference type="NCBI Taxonomy" id="393003"/>
    <lineage>
        <taxon>Bacteria</taxon>
        <taxon>Pseudomonadati</taxon>
        <taxon>Bacteroidota</taxon>
        <taxon>Chitinophagia</taxon>
        <taxon>Chitinophagales</taxon>
        <taxon>Chitinophagaceae</taxon>
        <taxon>Chitinophaga</taxon>
    </lineage>
</organism>
<reference evidence="3 4" key="1">
    <citation type="submission" date="2017-02" db="EMBL/GenBank/DDBJ databases">
        <authorList>
            <person name="Peterson S.W."/>
        </authorList>
    </citation>
    <scope>NUCLEOTIDE SEQUENCE [LARGE SCALE GENOMIC DNA]</scope>
    <source>
        <strain evidence="3 4">DSM 18108</strain>
    </source>
</reference>
<dbReference type="Pfam" id="PF25840">
    <property type="entry name" value="Ulvan_lyase_N"/>
    <property type="match status" value="1"/>
</dbReference>
<gene>
    <name evidence="3" type="ORF">SAMN05660461_4953</name>
</gene>
<dbReference type="InterPro" id="IPR058907">
    <property type="entry name" value="P29_N"/>
</dbReference>
<dbReference type="EMBL" id="FUZZ01000004">
    <property type="protein sequence ID" value="SKD09074.1"/>
    <property type="molecule type" value="Genomic_DNA"/>
</dbReference>